<evidence type="ECO:0000256" key="4">
    <source>
        <dbReference type="ARBA" id="ARBA00022723"/>
    </source>
</evidence>
<comment type="subcellular location">
    <subcellularLocation>
        <location evidence="1">Cell membrane</location>
        <topology evidence="1">Multi-pass membrane protein</topology>
    </subcellularLocation>
</comment>
<dbReference type="InterPro" id="IPR008457">
    <property type="entry name" value="Cu-R_CopD_dom"/>
</dbReference>
<keyword evidence="13" id="KW-0614">Plasmid</keyword>
<feature type="transmembrane region" description="Helical" evidence="10">
    <location>
        <begin position="244"/>
        <end position="261"/>
    </location>
</feature>
<evidence type="ECO:0000256" key="1">
    <source>
        <dbReference type="ARBA" id="ARBA00004651"/>
    </source>
</evidence>
<dbReference type="InterPro" id="IPR014756">
    <property type="entry name" value="Ig_E-set"/>
</dbReference>
<evidence type="ECO:0000256" key="9">
    <source>
        <dbReference type="SAM" id="MobiDB-lite"/>
    </source>
</evidence>
<evidence type="ECO:0000256" key="2">
    <source>
        <dbReference type="ARBA" id="ARBA00022475"/>
    </source>
</evidence>
<keyword evidence="3 10" id="KW-0812">Transmembrane</keyword>
<dbReference type="PANTHER" id="PTHR34820">
    <property type="entry name" value="INNER MEMBRANE PROTEIN YEBZ"/>
    <property type="match status" value="1"/>
</dbReference>
<dbReference type="SUPFAM" id="SSF81296">
    <property type="entry name" value="E set domains"/>
    <property type="match status" value="1"/>
</dbReference>
<feature type="region of interest" description="Disordered" evidence="9">
    <location>
        <begin position="405"/>
        <end position="444"/>
    </location>
</feature>
<keyword evidence="7" id="KW-0186">Copper</keyword>
<geneLocation type="plasmid" evidence="13 14">
    <name>unnamed1</name>
</geneLocation>
<dbReference type="RefSeq" id="WP_239723504.1">
    <property type="nucleotide sequence ID" value="NZ_CP092424.2"/>
</dbReference>
<dbReference type="PROSITE" id="PS51318">
    <property type="entry name" value="TAT"/>
    <property type="match status" value="1"/>
</dbReference>
<evidence type="ECO:0000256" key="7">
    <source>
        <dbReference type="ARBA" id="ARBA00023008"/>
    </source>
</evidence>
<dbReference type="Proteomes" id="UP001055171">
    <property type="component" value="Plasmid unnamed1"/>
</dbReference>
<dbReference type="InterPro" id="IPR007348">
    <property type="entry name" value="CopC_dom"/>
</dbReference>
<gene>
    <name evidence="13" type="ORF">MJO58_27565</name>
</gene>
<dbReference type="Gene3D" id="2.60.40.1220">
    <property type="match status" value="1"/>
</dbReference>
<keyword evidence="5" id="KW-0732">Signal</keyword>
<dbReference type="InterPro" id="IPR014755">
    <property type="entry name" value="Cu-Rt/internalin_Ig-like"/>
</dbReference>
<evidence type="ECO:0000256" key="3">
    <source>
        <dbReference type="ARBA" id="ARBA00022692"/>
    </source>
</evidence>
<evidence type="ECO:0000256" key="6">
    <source>
        <dbReference type="ARBA" id="ARBA00022989"/>
    </source>
</evidence>
<sequence length="458" mass="47617">MTTWLRRLIAGAGVAAALAVAGVGAGVAWAHPTLVSADPASQSTVSVSPASITLFFNEAVTCAPDAITLLDGSGRQVPVGAARSERDGTAMTTKPQRPLVPGVYTVRWRVTGSDGDETEEEFSFAVGVTGTPGLGRRANTGPDWDTGLLRWLLLTGLAIAVGSLVAQRATDAVRQEQPALPRLPSWVPAGVALAMVAVIGLLIQRVSDAGAFAAVWQGRAGAVLLVQGAGLVTAAAFAKFGRWALAPLAIVIAAEGIRSHATINHGLWGAVLVSVHLAAVTVWVGALLHTTRAVLAWRHQRVAARSVMTCYVRIALWSYLLVVATGILTALAVVSLPQLISTTYGRVLLIKLTLVAAASLTALAGRLIHRENMRISLLGNIIRVETGLLAAVLATSALLISTPPPSGQAHLTEPQPASPPRHEPVVPVATSPTADAPRKPPASKIALRETILWARSDG</sequence>
<feature type="transmembrane region" description="Helical" evidence="10">
    <location>
        <begin position="310"/>
        <end position="336"/>
    </location>
</feature>
<feature type="domain" description="Copper resistance protein D" evidence="12">
    <location>
        <begin position="307"/>
        <end position="399"/>
    </location>
</feature>
<dbReference type="Pfam" id="PF05425">
    <property type="entry name" value="CopD"/>
    <property type="match status" value="1"/>
</dbReference>
<name>A0ABY3V7C4_MYCLN</name>
<evidence type="ECO:0000256" key="10">
    <source>
        <dbReference type="SAM" id="Phobius"/>
    </source>
</evidence>
<dbReference type="Pfam" id="PF04234">
    <property type="entry name" value="CopC"/>
    <property type="match status" value="1"/>
</dbReference>
<organism evidence="13 14">
    <name type="scientific">Mycobacterium lentiflavum</name>
    <dbReference type="NCBI Taxonomy" id="141349"/>
    <lineage>
        <taxon>Bacteria</taxon>
        <taxon>Bacillati</taxon>
        <taxon>Actinomycetota</taxon>
        <taxon>Actinomycetes</taxon>
        <taxon>Mycobacteriales</taxon>
        <taxon>Mycobacteriaceae</taxon>
        <taxon>Mycobacterium</taxon>
        <taxon>Mycobacterium simiae complex</taxon>
    </lineage>
</organism>
<dbReference type="EMBL" id="CP092424">
    <property type="protein sequence ID" value="ULP45509.1"/>
    <property type="molecule type" value="Genomic_DNA"/>
</dbReference>
<dbReference type="InterPro" id="IPR006311">
    <property type="entry name" value="TAT_signal"/>
</dbReference>
<evidence type="ECO:0000313" key="14">
    <source>
        <dbReference type="Proteomes" id="UP001055171"/>
    </source>
</evidence>
<feature type="transmembrane region" description="Helical" evidence="10">
    <location>
        <begin position="148"/>
        <end position="166"/>
    </location>
</feature>
<keyword evidence="6 10" id="KW-1133">Transmembrane helix</keyword>
<keyword evidence="8 10" id="KW-0472">Membrane</keyword>
<feature type="domain" description="CopC" evidence="11">
    <location>
        <begin position="31"/>
        <end position="126"/>
    </location>
</feature>
<keyword evidence="14" id="KW-1185">Reference proteome</keyword>
<feature type="transmembrane region" description="Helical" evidence="10">
    <location>
        <begin position="380"/>
        <end position="400"/>
    </location>
</feature>
<reference evidence="13" key="1">
    <citation type="submission" date="2022-08" db="EMBL/GenBank/DDBJ databases">
        <title>Complete genome sequence of 14 non-tuberculosis mycobacteria type-strains.</title>
        <authorList>
            <person name="Igarashi Y."/>
            <person name="Osugi A."/>
            <person name="Mitarai S."/>
        </authorList>
    </citation>
    <scope>NUCLEOTIDE SEQUENCE</scope>
    <source>
        <strain evidence="13">ATCC 51985</strain>
    </source>
</reference>
<evidence type="ECO:0000256" key="5">
    <source>
        <dbReference type="ARBA" id="ARBA00022729"/>
    </source>
</evidence>
<keyword evidence="4" id="KW-0479">Metal-binding</keyword>
<dbReference type="PANTHER" id="PTHR34820:SF4">
    <property type="entry name" value="INNER MEMBRANE PROTEIN YEBZ"/>
    <property type="match status" value="1"/>
</dbReference>
<keyword evidence="2" id="KW-1003">Cell membrane</keyword>
<accession>A0ABY3V7C4</accession>
<feature type="transmembrane region" description="Helical" evidence="10">
    <location>
        <begin position="348"/>
        <end position="368"/>
    </location>
</feature>
<proteinExistence type="predicted"/>
<evidence type="ECO:0000259" key="12">
    <source>
        <dbReference type="Pfam" id="PF05425"/>
    </source>
</evidence>
<protein>
    <submittedName>
        <fullName evidence="13">Copper resistance protein CopC/CopD</fullName>
    </submittedName>
</protein>
<feature type="transmembrane region" description="Helical" evidence="10">
    <location>
        <begin position="267"/>
        <end position="289"/>
    </location>
</feature>
<feature type="transmembrane region" description="Helical" evidence="10">
    <location>
        <begin position="186"/>
        <end position="204"/>
    </location>
</feature>
<dbReference type="InterPro" id="IPR032694">
    <property type="entry name" value="CopC/D"/>
</dbReference>
<evidence type="ECO:0000313" key="13">
    <source>
        <dbReference type="EMBL" id="ULP45509.1"/>
    </source>
</evidence>
<evidence type="ECO:0000259" key="11">
    <source>
        <dbReference type="Pfam" id="PF04234"/>
    </source>
</evidence>
<evidence type="ECO:0000256" key="8">
    <source>
        <dbReference type="ARBA" id="ARBA00023136"/>
    </source>
</evidence>
<feature type="transmembrane region" description="Helical" evidence="10">
    <location>
        <begin position="216"/>
        <end position="237"/>
    </location>
</feature>